<feature type="chain" id="PRO_5027537115" evidence="3">
    <location>
        <begin position="22"/>
        <end position="479"/>
    </location>
</feature>
<dbReference type="PANTHER" id="PTHR46943">
    <property type="entry name" value="PENTRAXIN-RELATED PROTEIN PTX3"/>
    <property type="match status" value="1"/>
</dbReference>
<dbReference type="SUPFAM" id="SSF49899">
    <property type="entry name" value="Concanavalin A-like lectins/glucanases"/>
    <property type="match status" value="1"/>
</dbReference>
<feature type="coiled-coil region" evidence="2">
    <location>
        <begin position="232"/>
        <end position="259"/>
    </location>
</feature>
<evidence type="ECO:0000256" key="1">
    <source>
        <dbReference type="PROSITE-ProRule" id="PRU01172"/>
    </source>
</evidence>
<feature type="signal peptide" evidence="3">
    <location>
        <begin position="1"/>
        <end position="21"/>
    </location>
</feature>
<evidence type="ECO:0000313" key="6">
    <source>
        <dbReference type="RefSeq" id="XP_031429577.1"/>
    </source>
</evidence>
<dbReference type="InterPro" id="IPR001759">
    <property type="entry name" value="PTX_dom"/>
</dbReference>
<protein>
    <submittedName>
        <fullName evidence="6">Pentraxin-related protein PTX3</fullName>
    </submittedName>
</protein>
<keyword evidence="2" id="KW-0175">Coiled coil</keyword>
<organism evidence="5 6">
    <name type="scientific">Clupea harengus</name>
    <name type="common">Atlantic herring</name>
    <dbReference type="NCBI Taxonomy" id="7950"/>
    <lineage>
        <taxon>Eukaryota</taxon>
        <taxon>Metazoa</taxon>
        <taxon>Chordata</taxon>
        <taxon>Craniata</taxon>
        <taxon>Vertebrata</taxon>
        <taxon>Euteleostomi</taxon>
        <taxon>Actinopterygii</taxon>
        <taxon>Neopterygii</taxon>
        <taxon>Teleostei</taxon>
        <taxon>Clupei</taxon>
        <taxon>Clupeiformes</taxon>
        <taxon>Clupeoidei</taxon>
        <taxon>Clupeidae</taxon>
        <taxon>Clupea</taxon>
    </lineage>
</organism>
<dbReference type="SMART" id="SM00159">
    <property type="entry name" value="PTX"/>
    <property type="match status" value="1"/>
</dbReference>
<dbReference type="OrthoDB" id="10009351at2759"/>
<dbReference type="Proteomes" id="UP000515152">
    <property type="component" value="Chromosome 9"/>
</dbReference>
<dbReference type="AlphaFoldDB" id="A0A6P8G252"/>
<dbReference type="Pfam" id="PF26206">
    <property type="entry name" value="PTX3_N"/>
    <property type="match status" value="1"/>
</dbReference>
<proteinExistence type="predicted"/>
<evidence type="ECO:0000256" key="3">
    <source>
        <dbReference type="SAM" id="SignalP"/>
    </source>
</evidence>
<dbReference type="InterPro" id="IPR013320">
    <property type="entry name" value="ConA-like_dom_sf"/>
</dbReference>
<dbReference type="RefSeq" id="XP_031429577.1">
    <property type="nucleotide sequence ID" value="XM_031573717.2"/>
</dbReference>
<dbReference type="Gene3D" id="2.60.120.200">
    <property type="match status" value="1"/>
</dbReference>
<dbReference type="PROSITE" id="PS51828">
    <property type="entry name" value="PTX_2"/>
    <property type="match status" value="1"/>
</dbReference>
<keyword evidence="3" id="KW-0732">Signal</keyword>
<dbReference type="GeneID" id="116221845"/>
<dbReference type="Pfam" id="PF00354">
    <property type="entry name" value="Pentaxin"/>
    <property type="match status" value="1"/>
</dbReference>
<reference evidence="6" key="1">
    <citation type="submission" date="2025-08" db="UniProtKB">
        <authorList>
            <consortium name="RefSeq"/>
        </authorList>
    </citation>
    <scope>IDENTIFICATION</scope>
</reference>
<dbReference type="GO" id="GO:0045087">
    <property type="term" value="P:innate immune response"/>
    <property type="evidence" value="ECO:0007669"/>
    <property type="project" value="TreeGrafter"/>
</dbReference>
<dbReference type="CTD" id="101887125"/>
<dbReference type="PRINTS" id="PR00895">
    <property type="entry name" value="PENTAXIN"/>
</dbReference>
<evidence type="ECO:0000313" key="5">
    <source>
        <dbReference type="Proteomes" id="UP000515152"/>
    </source>
</evidence>
<dbReference type="InterPro" id="IPR058832">
    <property type="entry name" value="PTX3_N"/>
</dbReference>
<dbReference type="InterPro" id="IPR042837">
    <property type="entry name" value="PTX3"/>
</dbReference>
<keyword evidence="5" id="KW-1185">Reference proteome</keyword>
<sequence length="479" mass="50912">MPLWRLLQAVVLLGWATLARAQGYEDDMEDIEPSYVHAYYNEIPDGEMREAMPSSAPPTAAPSECTSIELSKWDKLFTMLENSQMKENMLLQYSDDIMKVELQALRSEMLQFVTRYGGSCAGAVESAGRRTGAQLDLRLEQGMELLRESAGQQHAQHEAALQQLLAASRSQTGRLAKLESACLSGKAGGGAGAGSGGGGGANDGKGFLSRHLMQATAAAAAAVSTSTEAGGVGHLEQTLERLTGEVRALREQMERQLQATPQNGLPAGCDSAVFIPMHSAETYAQLEQKNVQMSALTVCLWARPTQALNKTVLFSYGGAWNPVDVQLVLSGRGALFTVGGEAHLVEAAGVVEERRWTHLCGAWSSEQGLASLWVDGRQVASAPGVAEGNTIPGSGVLQLGQEGARQRRGARPLDSTALAMTAAAFTGKITGVNVWDRTLSQEEISHQAKRSGSTCGSLGNVVAWGVTKIALRGEAKLIY</sequence>
<dbReference type="GO" id="GO:0005615">
    <property type="term" value="C:extracellular space"/>
    <property type="evidence" value="ECO:0007669"/>
    <property type="project" value="TreeGrafter"/>
</dbReference>
<dbReference type="PANTHER" id="PTHR46943:SF1">
    <property type="entry name" value="PENTRAXIN-RELATED PROTEIN PTX3"/>
    <property type="match status" value="1"/>
</dbReference>
<dbReference type="GO" id="GO:0001849">
    <property type="term" value="F:complement component C1q complex binding"/>
    <property type="evidence" value="ECO:0007669"/>
    <property type="project" value="TreeGrafter"/>
</dbReference>
<feature type="domain" description="Pentraxin (PTX)" evidence="4">
    <location>
        <begin position="269"/>
        <end position="479"/>
    </location>
</feature>
<accession>A0A6P8G252</accession>
<name>A0A6P8G252_CLUHA</name>
<comment type="caution">
    <text evidence="1">Lacks conserved residue(s) required for the propagation of feature annotation.</text>
</comment>
<dbReference type="KEGG" id="char:116221845"/>
<gene>
    <name evidence="6" type="primary">ptx3a</name>
</gene>
<evidence type="ECO:0000256" key="2">
    <source>
        <dbReference type="SAM" id="Coils"/>
    </source>
</evidence>
<evidence type="ECO:0000259" key="4">
    <source>
        <dbReference type="PROSITE" id="PS51828"/>
    </source>
</evidence>